<evidence type="ECO:0000313" key="1">
    <source>
        <dbReference type="EMBL" id="KAF0692842.1"/>
    </source>
</evidence>
<proteinExistence type="predicted"/>
<protein>
    <submittedName>
        <fullName evidence="1">Uncharacterized protein</fullName>
    </submittedName>
</protein>
<accession>A0A6G0VK93</accession>
<dbReference type="EMBL" id="VUJU01015628">
    <property type="protein sequence ID" value="KAF0692842.1"/>
    <property type="molecule type" value="Genomic_DNA"/>
</dbReference>
<keyword evidence="2" id="KW-1185">Reference proteome</keyword>
<name>A0A6G0VK93_APHCR</name>
<reference evidence="1 2" key="1">
    <citation type="submission" date="2019-08" db="EMBL/GenBank/DDBJ databases">
        <title>Whole genome of Aphis craccivora.</title>
        <authorList>
            <person name="Voronova N.V."/>
            <person name="Shulinski R.S."/>
            <person name="Bandarenka Y.V."/>
            <person name="Zhorov D.G."/>
            <person name="Warner D."/>
        </authorList>
    </citation>
    <scope>NUCLEOTIDE SEQUENCE [LARGE SCALE GENOMIC DNA]</scope>
    <source>
        <strain evidence="1">180601</strain>
        <tissue evidence="1">Whole Body</tissue>
    </source>
</reference>
<dbReference type="Proteomes" id="UP000478052">
    <property type="component" value="Unassembled WGS sequence"/>
</dbReference>
<evidence type="ECO:0000313" key="2">
    <source>
        <dbReference type="Proteomes" id="UP000478052"/>
    </source>
</evidence>
<gene>
    <name evidence="1" type="ORF">FWK35_00034816</name>
</gene>
<dbReference type="AlphaFoldDB" id="A0A6G0VK93"/>
<sequence length="61" mass="7129">MAKTNFKDRTIYSKNLMAIHQHKETIKFDKAIYVGSAILDVSKTFINMVEKLVLYIRIQIP</sequence>
<organism evidence="1 2">
    <name type="scientific">Aphis craccivora</name>
    <name type="common">Cowpea aphid</name>
    <dbReference type="NCBI Taxonomy" id="307492"/>
    <lineage>
        <taxon>Eukaryota</taxon>
        <taxon>Metazoa</taxon>
        <taxon>Ecdysozoa</taxon>
        <taxon>Arthropoda</taxon>
        <taxon>Hexapoda</taxon>
        <taxon>Insecta</taxon>
        <taxon>Pterygota</taxon>
        <taxon>Neoptera</taxon>
        <taxon>Paraneoptera</taxon>
        <taxon>Hemiptera</taxon>
        <taxon>Sternorrhyncha</taxon>
        <taxon>Aphidomorpha</taxon>
        <taxon>Aphidoidea</taxon>
        <taxon>Aphididae</taxon>
        <taxon>Aphidini</taxon>
        <taxon>Aphis</taxon>
        <taxon>Aphis</taxon>
    </lineage>
</organism>
<comment type="caution">
    <text evidence="1">The sequence shown here is derived from an EMBL/GenBank/DDBJ whole genome shotgun (WGS) entry which is preliminary data.</text>
</comment>
<dbReference type="OrthoDB" id="414982at2759"/>
<feature type="non-terminal residue" evidence="1">
    <location>
        <position position="61"/>
    </location>
</feature>